<dbReference type="GO" id="GO:0046872">
    <property type="term" value="F:metal ion binding"/>
    <property type="evidence" value="ECO:0007669"/>
    <property type="project" value="UniProtKB-KW"/>
</dbReference>
<dbReference type="SUPFAM" id="SSF53448">
    <property type="entry name" value="Nucleotide-diphospho-sugar transferases"/>
    <property type="match status" value="1"/>
</dbReference>
<dbReference type="CDD" id="cd04194">
    <property type="entry name" value="GT8_A4GalT_like"/>
    <property type="match status" value="1"/>
</dbReference>
<dbReference type="Gene3D" id="3.90.550.10">
    <property type="entry name" value="Spore Coat Polysaccharide Biosynthesis Protein SpsA, Chain A"/>
    <property type="match status" value="1"/>
</dbReference>
<evidence type="ECO:0000313" key="5">
    <source>
        <dbReference type="Proteomes" id="UP000650466"/>
    </source>
</evidence>
<dbReference type="PANTHER" id="PTHR13778">
    <property type="entry name" value="GLYCOSYLTRANSFERASE 8 DOMAIN-CONTAINING PROTEIN"/>
    <property type="match status" value="1"/>
</dbReference>
<dbReference type="EMBL" id="JACVVD010000005">
    <property type="protein sequence ID" value="MBD0381576.1"/>
    <property type="molecule type" value="Genomic_DNA"/>
</dbReference>
<gene>
    <name evidence="4" type="ORF">ICC18_15750</name>
</gene>
<protein>
    <submittedName>
        <fullName evidence="4">Glycosyltransferase family 8 protein</fullName>
    </submittedName>
</protein>
<keyword evidence="5" id="KW-1185">Reference proteome</keyword>
<dbReference type="RefSeq" id="WP_188175387.1">
    <property type="nucleotide sequence ID" value="NZ_JACVVD010000005.1"/>
</dbReference>
<reference evidence="4" key="1">
    <citation type="submission" date="2020-09" db="EMBL/GenBank/DDBJ databases">
        <title>Draft Genome Sequence of Paenibacillus sp. WST5.</title>
        <authorList>
            <person name="Bao Z."/>
        </authorList>
    </citation>
    <scope>NUCLEOTIDE SEQUENCE</scope>
    <source>
        <strain evidence="4">WST5</strain>
    </source>
</reference>
<accession>A0A926KRI6</accession>
<dbReference type="PANTHER" id="PTHR13778:SF47">
    <property type="entry name" value="LIPOPOLYSACCHARIDE 1,3-GALACTOSYLTRANSFERASE"/>
    <property type="match status" value="1"/>
</dbReference>
<evidence type="ECO:0000256" key="1">
    <source>
        <dbReference type="ARBA" id="ARBA00022676"/>
    </source>
</evidence>
<evidence type="ECO:0000256" key="2">
    <source>
        <dbReference type="ARBA" id="ARBA00022679"/>
    </source>
</evidence>
<organism evidence="4 5">
    <name type="scientific">Paenibacillus sedimenti</name>
    <dbReference type="NCBI Taxonomy" id="2770274"/>
    <lineage>
        <taxon>Bacteria</taxon>
        <taxon>Bacillati</taxon>
        <taxon>Bacillota</taxon>
        <taxon>Bacilli</taxon>
        <taxon>Bacillales</taxon>
        <taxon>Paenibacillaceae</taxon>
        <taxon>Paenibacillus</taxon>
    </lineage>
</organism>
<evidence type="ECO:0000256" key="3">
    <source>
        <dbReference type="ARBA" id="ARBA00022723"/>
    </source>
</evidence>
<keyword evidence="1" id="KW-0328">Glycosyltransferase</keyword>
<dbReference type="AlphaFoldDB" id="A0A926KRI6"/>
<evidence type="ECO:0000313" key="4">
    <source>
        <dbReference type="EMBL" id="MBD0381576.1"/>
    </source>
</evidence>
<dbReference type="Pfam" id="PF01501">
    <property type="entry name" value="Glyco_transf_8"/>
    <property type="match status" value="1"/>
</dbReference>
<dbReference type="InterPro" id="IPR050748">
    <property type="entry name" value="Glycosyltrans_8_dom-fam"/>
</dbReference>
<name>A0A926KRI6_9BACL</name>
<dbReference type="GO" id="GO:0016757">
    <property type="term" value="F:glycosyltransferase activity"/>
    <property type="evidence" value="ECO:0007669"/>
    <property type="project" value="UniProtKB-KW"/>
</dbReference>
<keyword evidence="2" id="KW-0808">Transferase</keyword>
<dbReference type="InterPro" id="IPR002495">
    <property type="entry name" value="Glyco_trans_8"/>
</dbReference>
<keyword evidence="3" id="KW-0479">Metal-binding</keyword>
<comment type="caution">
    <text evidence="4">The sequence shown here is derived from an EMBL/GenBank/DDBJ whole genome shotgun (WGS) entry which is preliminary data.</text>
</comment>
<dbReference type="Proteomes" id="UP000650466">
    <property type="component" value="Unassembled WGS sequence"/>
</dbReference>
<proteinExistence type="predicted"/>
<dbReference type="InterPro" id="IPR029044">
    <property type="entry name" value="Nucleotide-diphossugar_trans"/>
</dbReference>
<sequence>MMKKEQVHIITATNDKYAKPLGVMLNSLLKNATYKSMIRIYIIDGDLSSEKKKNLKRVVKKFNLDVKFLKVNSSLFDGFKERHHISRQAYYRIVIPHLLDKDIKKVLYMDCDIIVKEDIRKLWNTNIDNHFLAAGEKAFAKNDETRKSILQLPSEARFFNSGVLLINPEKWREHDISNKVLEFITTNSNDLITMDQEALNVVLHDKWLKLDTKWNYSTSHIKTHPGVKPAIIHYTRRRKPWNHGHPLQKEYFNYLKTTGWSINRTKKKE</sequence>